<proteinExistence type="predicted"/>
<dbReference type="GO" id="GO:0005829">
    <property type="term" value="C:cytosol"/>
    <property type="evidence" value="ECO:0007669"/>
    <property type="project" value="TreeGrafter"/>
</dbReference>
<reference evidence="2 3" key="1">
    <citation type="submission" date="2018-12" db="EMBL/GenBank/DDBJ databases">
        <authorList>
            <person name="Yang Y."/>
        </authorList>
    </citation>
    <scope>NUCLEOTIDE SEQUENCE [LARGE SCALE GENOMIC DNA]</scope>
    <source>
        <strain evidence="2 3">GSF71</strain>
    </source>
</reference>
<dbReference type="EMBL" id="RZIJ01000023">
    <property type="protein sequence ID" value="RUQ66049.1"/>
    <property type="molecule type" value="Genomic_DNA"/>
</dbReference>
<keyword evidence="1" id="KW-0732">Signal</keyword>
<dbReference type="PIRSF" id="PIRSF003174">
    <property type="entry name" value="CreA"/>
    <property type="match status" value="1"/>
</dbReference>
<dbReference type="PANTHER" id="PTHR37952:SF2">
    <property type="entry name" value="PROTEIN CREA"/>
    <property type="match status" value="1"/>
</dbReference>
<evidence type="ECO:0000256" key="1">
    <source>
        <dbReference type="SAM" id="SignalP"/>
    </source>
</evidence>
<evidence type="ECO:0000313" key="2">
    <source>
        <dbReference type="EMBL" id="RUQ66049.1"/>
    </source>
</evidence>
<dbReference type="PANTHER" id="PTHR37952">
    <property type="match status" value="1"/>
</dbReference>
<feature type="signal peptide" evidence="1">
    <location>
        <begin position="1"/>
        <end position="32"/>
    </location>
</feature>
<dbReference type="RefSeq" id="WP_127002544.1">
    <property type="nucleotide sequence ID" value="NZ_CP173190.1"/>
</dbReference>
<dbReference type="AlphaFoldDB" id="A0A3S0VF99"/>
<dbReference type="Proteomes" id="UP000280346">
    <property type="component" value="Unassembled WGS sequence"/>
</dbReference>
<sequence length="176" mass="19305">MRSPLASMNVRRGLLVLALALMPMMESTRPAAADAVVGRFSNDWTGNGLEVQAVEDPKVKGVTCHLVDFDRSVLDRLTKGNWFEDPSNASIACRQTGPVAVGDIELSAKGEEVFSERKSLIFKSIAIRRIYDRLNDTLVYVVYSRQVKDASAKMSISTVPLFSASAQWEKGKPAAK</sequence>
<accession>A0A3S0VF99</accession>
<protein>
    <submittedName>
        <fullName evidence="2">CREA protein</fullName>
    </submittedName>
</protein>
<evidence type="ECO:0000313" key="3">
    <source>
        <dbReference type="Proteomes" id="UP000280346"/>
    </source>
</evidence>
<feature type="chain" id="PRO_5018737222" evidence="1">
    <location>
        <begin position="33"/>
        <end position="176"/>
    </location>
</feature>
<dbReference type="InterPro" id="IPR010292">
    <property type="entry name" value="Uncharacterised_CreA"/>
</dbReference>
<organism evidence="2 3">
    <name type="scientific">Azospirillum doebereinerae</name>
    <dbReference type="NCBI Taxonomy" id="92933"/>
    <lineage>
        <taxon>Bacteria</taxon>
        <taxon>Pseudomonadati</taxon>
        <taxon>Pseudomonadota</taxon>
        <taxon>Alphaproteobacteria</taxon>
        <taxon>Rhodospirillales</taxon>
        <taxon>Azospirillaceae</taxon>
        <taxon>Azospirillum</taxon>
    </lineage>
</organism>
<gene>
    <name evidence="2" type="ORF">EJ913_23670</name>
</gene>
<dbReference type="OrthoDB" id="9788409at2"/>
<name>A0A3S0VF99_9PROT</name>
<keyword evidence="3" id="KW-1185">Reference proteome</keyword>
<comment type="caution">
    <text evidence="2">The sequence shown here is derived from an EMBL/GenBank/DDBJ whole genome shotgun (WGS) entry which is preliminary data.</text>
</comment>
<dbReference type="Pfam" id="PF05981">
    <property type="entry name" value="CreA"/>
    <property type="match status" value="1"/>
</dbReference>